<dbReference type="CDD" id="cd16922">
    <property type="entry name" value="HATPase_EvgS-ArcB-TorS-like"/>
    <property type="match status" value="1"/>
</dbReference>
<dbReference type="PROSITE" id="PS50112">
    <property type="entry name" value="PAS"/>
    <property type="match status" value="2"/>
</dbReference>
<dbReference type="SUPFAM" id="SSF47384">
    <property type="entry name" value="Homodimeric domain of signal transducing histidine kinase"/>
    <property type="match status" value="1"/>
</dbReference>
<dbReference type="SMART" id="SM00387">
    <property type="entry name" value="HATPase_c"/>
    <property type="match status" value="1"/>
</dbReference>
<evidence type="ECO:0000256" key="10">
    <source>
        <dbReference type="ARBA" id="ARBA00023136"/>
    </source>
</evidence>
<dbReference type="CDD" id="cd00082">
    <property type="entry name" value="HisKA"/>
    <property type="match status" value="1"/>
</dbReference>
<evidence type="ECO:0000256" key="6">
    <source>
        <dbReference type="ARBA" id="ARBA00022741"/>
    </source>
</evidence>
<dbReference type="SUPFAM" id="SSF55874">
    <property type="entry name" value="ATPase domain of HSP90 chaperone/DNA topoisomerase II/histidine kinase"/>
    <property type="match status" value="1"/>
</dbReference>
<evidence type="ECO:0000256" key="4">
    <source>
        <dbReference type="ARBA" id="ARBA00022553"/>
    </source>
</evidence>
<evidence type="ECO:0000256" key="9">
    <source>
        <dbReference type="ARBA" id="ARBA00023012"/>
    </source>
</evidence>
<evidence type="ECO:0000256" key="3">
    <source>
        <dbReference type="ARBA" id="ARBA00012438"/>
    </source>
</evidence>
<dbReference type="InterPro" id="IPR013767">
    <property type="entry name" value="PAS_fold"/>
</dbReference>
<dbReference type="GO" id="GO:0016020">
    <property type="term" value="C:membrane"/>
    <property type="evidence" value="ECO:0007669"/>
    <property type="project" value="UniProtKB-SubCell"/>
</dbReference>
<keyword evidence="6" id="KW-0547">Nucleotide-binding</keyword>
<feature type="domain" description="PAS" evidence="13">
    <location>
        <begin position="412"/>
        <end position="482"/>
    </location>
</feature>
<dbReference type="InterPro" id="IPR000700">
    <property type="entry name" value="PAS-assoc_C"/>
</dbReference>
<proteinExistence type="predicted"/>
<evidence type="ECO:0000256" key="11">
    <source>
        <dbReference type="SAM" id="MobiDB-lite"/>
    </source>
</evidence>
<evidence type="ECO:0000313" key="15">
    <source>
        <dbReference type="EMBL" id="PJK27734.1"/>
    </source>
</evidence>
<dbReference type="InterPro" id="IPR036890">
    <property type="entry name" value="HATPase_C_sf"/>
</dbReference>
<dbReference type="SMART" id="SM00388">
    <property type="entry name" value="HisKA"/>
    <property type="match status" value="1"/>
</dbReference>
<evidence type="ECO:0000256" key="5">
    <source>
        <dbReference type="ARBA" id="ARBA00022679"/>
    </source>
</evidence>
<dbReference type="PROSITE" id="PS50109">
    <property type="entry name" value="HIS_KIN"/>
    <property type="match status" value="1"/>
</dbReference>
<dbReference type="SMART" id="SM00091">
    <property type="entry name" value="PAS"/>
    <property type="match status" value="4"/>
</dbReference>
<dbReference type="InterPro" id="IPR013656">
    <property type="entry name" value="PAS_4"/>
</dbReference>
<dbReference type="Pfam" id="PF00989">
    <property type="entry name" value="PAS"/>
    <property type="match status" value="1"/>
</dbReference>
<evidence type="ECO:0000256" key="1">
    <source>
        <dbReference type="ARBA" id="ARBA00000085"/>
    </source>
</evidence>
<evidence type="ECO:0000256" key="2">
    <source>
        <dbReference type="ARBA" id="ARBA00004370"/>
    </source>
</evidence>
<evidence type="ECO:0000256" key="7">
    <source>
        <dbReference type="ARBA" id="ARBA00022777"/>
    </source>
</evidence>
<dbReference type="Gene3D" id="1.10.287.130">
    <property type="match status" value="1"/>
</dbReference>
<name>A0A2M9FWA1_9PROT</name>
<dbReference type="InterPro" id="IPR005467">
    <property type="entry name" value="His_kinase_dom"/>
</dbReference>
<comment type="catalytic activity">
    <reaction evidence="1">
        <text>ATP + protein L-histidine = ADP + protein N-phospho-L-histidine.</text>
        <dbReference type="EC" id="2.7.13.3"/>
    </reaction>
</comment>
<dbReference type="PANTHER" id="PTHR43047">
    <property type="entry name" value="TWO-COMPONENT HISTIDINE PROTEIN KINASE"/>
    <property type="match status" value="1"/>
</dbReference>
<gene>
    <name evidence="15" type="ORF">CVT23_20815</name>
</gene>
<feature type="domain" description="Histidine kinase" evidence="12">
    <location>
        <begin position="556"/>
        <end position="777"/>
    </location>
</feature>
<keyword evidence="10" id="KW-0472">Membrane</keyword>
<dbReference type="AlphaFoldDB" id="A0A2M9FWA1"/>
<keyword evidence="7" id="KW-0418">Kinase</keyword>
<dbReference type="InterPro" id="IPR036097">
    <property type="entry name" value="HisK_dim/P_sf"/>
</dbReference>
<dbReference type="FunFam" id="3.30.565.10:FF:000006">
    <property type="entry name" value="Sensor histidine kinase WalK"/>
    <property type="match status" value="1"/>
</dbReference>
<evidence type="ECO:0000259" key="12">
    <source>
        <dbReference type="PROSITE" id="PS50109"/>
    </source>
</evidence>
<dbReference type="EC" id="2.7.13.3" evidence="3"/>
<comment type="subcellular location">
    <subcellularLocation>
        <location evidence="2">Membrane</location>
    </subcellularLocation>
</comment>
<keyword evidence="16" id="KW-1185">Reference proteome</keyword>
<accession>A0A2M9FWA1</accession>
<reference evidence="15 16" key="1">
    <citation type="submission" date="2017-11" db="EMBL/GenBank/DDBJ databases">
        <title>Draft genome sequence of Rhizobiales bacterium SY3-13.</title>
        <authorList>
            <person name="Sun C."/>
        </authorList>
    </citation>
    <scope>NUCLEOTIDE SEQUENCE [LARGE SCALE GENOMIC DNA]</scope>
    <source>
        <strain evidence="15 16">SY3-13</strain>
    </source>
</reference>
<dbReference type="Proteomes" id="UP000229498">
    <property type="component" value="Unassembled WGS sequence"/>
</dbReference>
<dbReference type="Gene3D" id="3.30.565.10">
    <property type="entry name" value="Histidine kinase-like ATPase, C-terminal domain"/>
    <property type="match status" value="1"/>
</dbReference>
<dbReference type="Pfam" id="PF00512">
    <property type="entry name" value="HisKA"/>
    <property type="match status" value="1"/>
</dbReference>
<dbReference type="InterPro" id="IPR001610">
    <property type="entry name" value="PAC"/>
</dbReference>
<evidence type="ECO:0000256" key="8">
    <source>
        <dbReference type="ARBA" id="ARBA00022840"/>
    </source>
</evidence>
<dbReference type="PROSITE" id="PS50113">
    <property type="entry name" value="PAC"/>
    <property type="match status" value="1"/>
</dbReference>
<sequence>MSTRHANRTVAPGGLPDRDLPGYGTALSDAEPNGRLKDFLEIANEWFWETDQDHRFTFLSEKLRDITGVDPANYIGRHRVEMSADPDAPSVREHLADLAAHRPFHNYVYRGDTPKGNLWFRISGRPVFGPDGGFLGYRGTGVDITAQVETEKRADRAQSQLETALQTINEGFTFFDAEDRCVIANQRYREFFDPDDVCVRIGDTFEQILRRMVDRRRIGPAHSDHESWLQRRLAGHRTGSFNEEVQSGDGRWFSISEHALPGVGVIGVSTDITERKRREQELQTQRDLMRSVFASMKQGICVVDAALRIRTTNQRYRDLLDLPAVMLAPGRPFLDIVEHNLARDEYGDDAQSRRVQGFADLLRRREAHRFERHRPNGTALEIQADPLRDGGMIISVMDITESYRFRESLKEREQRYRQLVESNPDSILVHRDGRILYANRECVRMFRAGTREALLRRGSKALMHPEDLPRIDSDVRAMLAEGVGSHRGSMNYRAMRFDGEVFELETETSIVPFDGDPAVQVIARDVTARREREMALRRAKEEAELASRAKSEFLANMSHELRTPLNAIIGFAEILSGRMFGPLGHDKYETYAADIHESGRHLLSVINDILDLSKAESGQFDIHESTFDLAFCLQACLRLVQERADRRGVTIVNCLADAPVVEIHADERLIKQILLNLLSNAVKFTERGGEVRIEAGVRGPRFVVSITDTGIGIPRNRIGRMFEAFTQGHTGLSRKFEGTGLGLPLSRSLAELHGGTVEIDSVEGQGTTAELHLPATRVAPAGDDA</sequence>
<comment type="caution">
    <text evidence="15">The sequence shown here is derived from an EMBL/GenBank/DDBJ whole genome shotgun (WGS) entry which is preliminary data.</text>
</comment>
<dbReference type="InterPro" id="IPR003594">
    <property type="entry name" value="HATPase_dom"/>
</dbReference>
<dbReference type="Pfam" id="PF12860">
    <property type="entry name" value="PAS_7"/>
    <property type="match status" value="2"/>
</dbReference>
<dbReference type="InterPro" id="IPR003661">
    <property type="entry name" value="HisK_dim/P_dom"/>
</dbReference>
<organism evidence="15 16">
    <name type="scientific">Minwuia thermotolerans</name>
    <dbReference type="NCBI Taxonomy" id="2056226"/>
    <lineage>
        <taxon>Bacteria</taxon>
        <taxon>Pseudomonadati</taxon>
        <taxon>Pseudomonadota</taxon>
        <taxon>Alphaproteobacteria</taxon>
        <taxon>Minwuiales</taxon>
        <taxon>Minwuiaceae</taxon>
        <taxon>Minwuia</taxon>
    </lineage>
</organism>
<dbReference type="Gene3D" id="3.30.450.20">
    <property type="entry name" value="PAS domain"/>
    <property type="match status" value="4"/>
</dbReference>
<dbReference type="PRINTS" id="PR00344">
    <property type="entry name" value="BCTRLSENSOR"/>
</dbReference>
<feature type="domain" description="PAS" evidence="13">
    <location>
        <begin position="32"/>
        <end position="102"/>
    </location>
</feature>
<dbReference type="SMART" id="SM00086">
    <property type="entry name" value="PAC"/>
    <property type="match status" value="3"/>
</dbReference>
<dbReference type="NCBIfam" id="TIGR00229">
    <property type="entry name" value="sensory_box"/>
    <property type="match status" value="2"/>
</dbReference>
<keyword evidence="9" id="KW-0902">Two-component regulatory system</keyword>
<dbReference type="Pfam" id="PF02518">
    <property type="entry name" value="HATPase_c"/>
    <property type="match status" value="1"/>
</dbReference>
<dbReference type="FunFam" id="1.10.287.130:FF:000038">
    <property type="entry name" value="Sensory transduction histidine kinase"/>
    <property type="match status" value="1"/>
</dbReference>
<protein>
    <recommendedName>
        <fullName evidence="3">histidine kinase</fullName>
        <ecNumber evidence="3">2.7.13.3</ecNumber>
    </recommendedName>
</protein>
<keyword evidence="8" id="KW-0067">ATP-binding</keyword>
<dbReference type="GO" id="GO:0005524">
    <property type="term" value="F:ATP binding"/>
    <property type="evidence" value="ECO:0007669"/>
    <property type="project" value="UniProtKB-KW"/>
</dbReference>
<dbReference type="InterPro" id="IPR000014">
    <property type="entry name" value="PAS"/>
</dbReference>
<dbReference type="SUPFAM" id="SSF55785">
    <property type="entry name" value="PYP-like sensor domain (PAS domain)"/>
    <property type="match status" value="4"/>
</dbReference>
<dbReference type="EMBL" id="PHIG01000056">
    <property type="protein sequence ID" value="PJK27734.1"/>
    <property type="molecule type" value="Genomic_DNA"/>
</dbReference>
<dbReference type="CDD" id="cd00130">
    <property type="entry name" value="PAS"/>
    <property type="match status" value="2"/>
</dbReference>
<dbReference type="InterPro" id="IPR004358">
    <property type="entry name" value="Sig_transdc_His_kin-like_C"/>
</dbReference>
<evidence type="ECO:0000259" key="14">
    <source>
        <dbReference type="PROSITE" id="PS50113"/>
    </source>
</evidence>
<evidence type="ECO:0000259" key="13">
    <source>
        <dbReference type="PROSITE" id="PS50112"/>
    </source>
</evidence>
<keyword evidence="4" id="KW-0597">Phosphoprotein</keyword>
<dbReference type="InterPro" id="IPR035965">
    <property type="entry name" value="PAS-like_dom_sf"/>
</dbReference>
<dbReference type="Pfam" id="PF08448">
    <property type="entry name" value="PAS_4"/>
    <property type="match status" value="1"/>
</dbReference>
<evidence type="ECO:0000313" key="16">
    <source>
        <dbReference type="Proteomes" id="UP000229498"/>
    </source>
</evidence>
<keyword evidence="5" id="KW-0808">Transferase</keyword>
<feature type="domain" description="PAC" evidence="14">
    <location>
        <begin position="102"/>
        <end position="156"/>
    </location>
</feature>
<dbReference type="GO" id="GO:0000155">
    <property type="term" value="F:phosphorelay sensor kinase activity"/>
    <property type="evidence" value="ECO:0007669"/>
    <property type="project" value="InterPro"/>
</dbReference>
<feature type="region of interest" description="Disordered" evidence="11">
    <location>
        <begin position="1"/>
        <end position="27"/>
    </location>
</feature>